<dbReference type="Proteomes" id="UP000085678">
    <property type="component" value="Unplaced"/>
</dbReference>
<gene>
    <name evidence="3" type="primary">LOC106158522</name>
</gene>
<dbReference type="OrthoDB" id="6143204at2759"/>
<keyword evidence="2" id="KW-1185">Reference proteome</keyword>
<organism evidence="2 3">
    <name type="scientific">Lingula anatina</name>
    <name type="common">Brachiopod</name>
    <name type="synonym">Lingula unguis</name>
    <dbReference type="NCBI Taxonomy" id="7574"/>
    <lineage>
        <taxon>Eukaryota</taxon>
        <taxon>Metazoa</taxon>
        <taxon>Spiralia</taxon>
        <taxon>Lophotrochozoa</taxon>
        <taxon>Brachiopoda</taxon>
        <taxon>Linguliformea</taxon>
        <taxon>Lingulata</taxon>
        <taxon>Lingulida</taxon>
        <taxon>Linguloidea</taxon>
        <taxon>Lingulidae</taxon>
        <taxon>Lingula</taxon>
    </lineage>
</organism>
<evidence type="ECO:0000313" key="3">
    <source>
        <dbReference type="RefSeq" id="XP_013390002.1"/>
    </source>
</evidence>
<dbReference type="GeneID" id="106158522"/>
<accession>A0A1S3HVD4</accession>
<evidence type="ECO:0000256" key="1">
    <source>
        <dbReference type="SAM" id="MobiDB-lite"/>
    </source>
</evidence>
<feature type="region of interest" description="Disordered" evidence="1">
    <location>
        <begin position="246"/>
        <end position="266"/>
    </location>
</feature>
<dbReference type="RefSeq" id="XP_013390002.1">
    <property type="nucleotide sequence ID" value="XM_013534548.1"/>
</dbReference>
<dbReference type="KEGG" id="lak:106158522"/>
<name>A0A1S3HVD4_LINAN</name>
<sequence>MGETKCAMSDQSQKLRGRLIEMYQKINPYSITCLFKLSFDDYATQTLKLADDDDQSLHDKNCTECCLDSLRRNDVKLESTWNLVNSTGYMDISGWSVCNHRHLPRVNTWRIYSYSDPQTDCDQKFRRSVAKKIDSSSKSSSRSGSARSLNGSFGRKNPIVPPSTPVDYEFHHYRNPRQYIAQYRRENYTSKQKNRQPLPGFSVSHHRQISKAGLKCIDVRHGATIQPCYHRVSNSWVLNYRNSAMKKDKKSQTATSESVTSASGTSSHDIQFLIQNKMTCPKSPSSQTIQSCSVPDISATLLDKVTSTDKAVPTDKEVQNCHLKRKPSPVIRRSRPTIPSNANGTVCQSAIETPIYILPSTKSPRIHKDGNKDSIKKK</sequence>
<dbReference type="AlphaFoldDB" id="A0A1S3HVD4"/>
<reference evidence="3" key="1">
    <citation type="submission" date="2025-08" db="UniProtKB">
        <authorList>
            <consortium name="RefSeq"/>
        </authorList>
    </citation>
    <scope>IDENTIFICATION</scope>
    <source>
        <tissue evidence="3">Gonads</tissue>
    </source>
</reference>
<feature type="compositionally biased region" description="Low complexity" evidence="1">
    <location>
        <begin position="252"/>
        <end position="266"/>
    </location>
</feature>
<feature type="compositionally biased region" description="Low complexity" evidence="1">
    <location>
        <begin position="136"/>
        <end position="152"/>
    </location>
</feature>
<proteinExistence type="predicted"/>
<feature type="region of interest" description="Disordered" evidence="1">
    <location>
        <begin position="132"/>
        <end position="161"/>
    </location>
</feature>
<dbReference type="InParanoid" id="A0A1S3HVD4"/>
<protein>
    <submittedName>
        <fullName evidence="3">Uncharacterized protein LOC106158522 isoform X1</fullName>
    </submittedName>
</protein>
<evidence type="ECO:0000313" key="2">
    <source>
        <dbReference type="Proteomes" id="UP000085678"/>
    </source>
</evidence>